<dbReference type="GO" id="GO:0017108">
    <property type="term" value="F:5'-flap endonuclease activity"/>
    <property type="evidence" value="ECO:0007669"/>
    <property type="project" value="TreeGrafter"/>
</dbReference>
<dbReference type="PANTHER" id="PTHR11081:SF65">
    <property type="entry name" value="DNA DAMAGE-INDUCIBLE PROTEIN DIN7-RELATED"/>
    <property type="match status" value="1"/>
</dbReference>
<evidence type="ECO:0000259" key="4">
    <source>
        <dbReference type="Pfam" id="PF00752"/>
    </source>
</evidence>
<feature type="region of interest" description="Disordered" evidence="3">
    <location>
        <begin position="170"/>
        <end position="204"/>
    </location>
</feature>
<protein>
    <recommendedName>
        <fullName evidence="4">XPG N-terminal domain-containing protein</fullName>
    </recommendedName>
</protein>
<name>A0A4S4DSE7_CAMSN</name>
<evidence type="ECO:0000256" key="2">
    <source>
        <dbReference type="ARBA" id="ARBA00023204"/>
    </source>
</evidence>
<dbReference type="Pfam" id="PF00752">
    <property type="entry name" value="XPG_N"/>
    <property type="match status" value="1"/>
</dbReference>
<dbReference type="AlphaFoldDB" id="A0A4S4DSE7"/>
<gene>
    <name evidence="5" type="ORF">TEA_008007</name>
</gene>
<dbReference type="InterPro" id="IPR006084">
    <property type="entry name" value="XPG/Rad2"/>
</dbReference>
<dbReference type="EMBL" id="SDRB02010493">
    <property type="protein sequence ID" value="THG06130.1"/>
    <property type="molecule type" value="Genomic_DNA"/>
</dbReference>
<accession>A0A4S4DSE7</accession>
<keyword evidence="2" id="KW-0234">DNA repair</keyword>
<evidence type="ECO:0000256" key="3">
    <source>
        <dbReference type="SAM" id="MobiDB-lite"/>
    </source>
</evidence>
<feature type="domain" description="XPG N-terminal" evidence="4">
    <location>
        <begin position="73"/>
        <end position="114"/>
    </location>
</feature>
<dbReference type="PANTHER" id="PTHR11081">
    <property type="entry name" value="FLAP ENDONUCLEASE FAMILY MEMBER"/>
    <property type="match status" value="1"/>
</dbReference>
<dbReference type="Gene3D" id="3.40.50.1010">
    <property type="entry name" value="5'-nuclease"/>
    <property type="match status" value="1"/>
</dbReference>
<dbReference type="InterPro" id="IPR019974">
    <property type="entry name" value="XPG_CS"/>
</dbReference>
<keyword evidence="1" id="KW-0227">DNA damage</keyword>
<dbReference type="Proteomes" id="UP000306102">
    <property type="component" value="Unassembled WGS sequence"/>
</dbReference>
<dbReference type="SUPFAM" id="SSF88723">
    <property type="entry name" value="PIN domain-like"/>
    <property type="match status" value="1"/>
</dbReference>
<keyword evidence="6" id="KW-1185">Reference proteome</keyword>
<evidence type="ECO:0000313" key="6">
    <source>
        <dbReference type="Proteomes" id="UP000306102"/>
    </source>
</evidence>
<reference evidence="5 6" key="1">
    <citation type="journal article" date="2018" name="Proc. Natl. Acad. Sci. U.S.A.">
        <title>Draft genome sequence of Camellia sinensis var. sinensis provides insights into the evolution of the tea genome and tea quality.</title>
        <authorList>
            <person name="Wei C."/>
            <person name="Yang H."/>
            <person name="Wang S."/>
            <person name="Zhao J."/>
            <person name="Liu C."/>
            <person name="Gao L."/>
            <person name="Xia E."/>
            <person name="Lu Y."/>
            <person name="Tai Y."/>
            <person name="She G."/>
            <person name="Sun J."/>
            <person name="Cao H."/>
            <person name="Tong W."/>
            <person name="Gao Q."/>
            <person name="Li Y."/>
            <person name="Deng W."/>
            <person name="Jiang X."/>
            <person name="Wang W."/>
            <person name="Chen Q."/>
            <person name="Zhang S."/>
            <person name="Li H."/>
            <person name="Wu J."/>
            <person name="Wang P."/>
            <person name="Li P."/>
            <person name="Shi C."/>
            <person name="Zheng F."/>
            <person name="Jian J."/>
            <person name="Huang B."/>
            <person name="Shan D."/>
            <person name="Shi M."/>
            <person name="Fang C."/>
            <person name="Yue Y."/>
            <person name="Li F."/>
            <person name="Li D."/>
            <person name="Wei S."/>
            <person name="Han B."/>
            <person name="Jiang C."/>
            <person name="Yin Y."/>
            <person name="Xia T."/>
            <person name="Zhang Z."/>
            <person name="Bennetzen J.L."/>
            <person name="Zhao S."/>
            <person name="Wan X."/>
        </authorList>
    </citation>
    <scope>NUCLEOTIDE SEQUENCE [LARGE SCALE GENOMIC DNA]</scope>
    <source>
        <strain evidence="6">cv. Shuchazao</strain>
        <tissue evidence="5">Leaf</tissue>
    </source>
</reference>
<dbReference type="PROSITE" id="PS00841">
    <property type="entry name" value="XPG_1"/>
    <property type="match status" value="1"/>
</dbReference>
<sequence length="204" mass="22199">MVCLHFIDAIYASLQQLLHWLLRDLDHGDLKLNHGVSSIDHEKSGTNLPGLGVIVTQGVSAIGMKGYCIWLVSKHIDYCMHRVNLLRHYDVTPILVFDGGLLPMKSEQETKRARLKFGGDEMYKSAVGINMRFRLLIRSGGNGQEGKGREGRLLSVGYAIEGGNHGKKGGGGVGIGLSGGRERRGGHDVDQGEGKSCRGGGWHR</sequence>
<dbReference type="InterPro" id="IPR029060">
    <property type="entry name" value="PIN-like_dom_sf"/>
</dbReference>
<proteinExistence type="predicted"/>
<comment type="caution">
    <text evidence="5">The sequence shown here is derived from an EMBL/GenBank/DDBJ whole genome shotgun (WGS) entry which is preliminary data.</text>
</comment>
<dbReference type="InterPro" id="IPR006085">
    <property type="entry name" value="XPG_DNA_repair_N"/>
</dbReference>
<dbReference type="GO" id="GO:0006281">
    <property type="term" value="P:DNA repair"/>
    <property type="evidence" value="ECO:0007669"/>
    <property type="project" value="UniProtKB-KW"/>
</dbReference>
<feature type="compositionally biased region" description="Gly residues" evidence="3">
    <location>
        <begin position="170"/>
        <end position="179"/>
    </location>
</feature>
<dbReference type="STRING" id="542762.A0A4S4DSE7"/>
<organism evidence="5 6">
    <name type="scientific">Camellia sinensis var. sinensis</name>
    <name type="common">China tea</name>
    <dbReference type="NCBI Taxonomy" id="542762"/>
    <lineage>
        <taxon>Eukaryota</taxon>
        <taxon>Viridiplantae</taxon>
        <taxon>Streptophyta</taxon>
        <taxon>Embryophyta</taxon>
        <taxon>Tracheophyta</taxon>
        <taxon>Spermatophyta</taxon>
        <taxon>Magnoliopsida</taxon>
        <taxon>eudicotyledons</taxon>
        <taxon>Gunneridae</taxon>
        <taxon>Pentapetalae</taxon>
        <taxon>asterids</taxon>
        <taxon>Ericales</taxon>
        <taxon>Theaceae</taxon>
        <taxon>Camellia</taxon>
    </lineage>
</organism>
<feature type="compositionally biased region" description="Basic and acidic residues" evidence="3">
    <location>
        <begin position="180"/>
        <end position="196"/>
    </location>
</feature>
<evidence type="ECO:0000256" key="1">
    <source>
        <dbReference type="ARBA" id="ARBA00022763"/>
    </source>
</evidence>
<evidence type="ECO:0000313" key="5">
    <source>
        <dbReference type="EMBL" id="THG06130.1"/>
    </source>
</evidence>